<reference evidence="1" key="1">
    <citation type="submission" date="2021-01" db="EMBL/GenBank/DDBJ databases">
        <authorList>
            <consortium name="Genoscope - CEA"/>
            <person name="William W."/>
        </authorList>
    </citation>
    <scope>NUCLEOTIDE SEQUENCE</scope>
</reference>
<dbReference type="Proteomes" id="UP000688137">
    <property type="component" value="Unassembled WGS sequence"/>
</dbReference>
<comment type="caution">
    <text evidence="1">The sequence shown here is derived from an EMBL/GenBank/DDBJ whole genome shotgun (WGS) entry which is preliminary data.</text>
</comment>
<gene>
    <name evidence="1" type="ORF">PPRIM_AZ9-3.1.T0290325</name>
</gene>
<organism evidence="1 2">
    <name type="scientific">Paramecium primaurelia</name>
    <dbReference type="NCBI Taxonomy" id="5886"/>
    <lineage>
        <taxon>Eukaryota</taxon>
        <taxon>Sar</taxon>
        <taxon>Alveolata</taxon>
        <taxon>Ciliophora</taxon>
        <taxon>Intramacronucleata</taxon>
        <taxon>Oligohymenophorea</taxon>
        <taxon>Peniculida</taxon>
        <taxon>Parameciidae</taxon>
        <taxon>Paramecium</taxon>
    </lineage>
</organism>
<proteinExistence type="predicted"/>
<dbReference type="AlphaFoldDB" id="A0A8S1KX36"/>
<accession>A0A8S1KX36</accession>
<keyword evidence="2" id="KW-1185">Reference proteome</keyword>
<sequence>MNYQKFRQNVDFYLKPHKEKLESPKEKSFVSPIRIKTQFSNQESGNKQKPIPISNMMERINRVILDQRVKSPITTQRKVEQQNKENHMECFLKRQGCLANYYKQK</sequence>
<evidence type="ECO:0000313" key="2">
    <source>
        <dbReference type="Proteomes" id="UP000688137"/>
    </source>
</evidence>
<dbReference type="OMA" id="KENHMEC"/>
<evidence type="ECO:0000313" key="1">
    <source>
        <dbReference type="EMBL" id="CAD8060040.1"/>
    </source>
</evidence>
<dbReference type="EMBL" id="CAJJDM010000028">
    <property type="protein sequence ID" value="CAD8060040.1"/>
    <property type="molecule type" value="Genomic_DNA"/>
</dbReference>
<protein>
    <submittedName>
        <fullName evidence="1">Uncharacterized protein</fullName>
    </submittedName>
</protein>
<name>A0A8S1KX36_PARPR</name>